<dbReference type="InterPro" id="IPR014710">
    <property type="entry name" value="RmlC-like_jellyroll"/>
</dbReference>
<accession>A0A2P5DFQ4</accession>
<dbReference type="AlphaFoldDB" id="A0A2P5DFQ4"/>
<dbReference type="EMBL" id="JXTB01000041">
    <property type="protein sequence ID" value="PON72121.1"/>
    <property type="molecule type" value="Genomic_DNA"/>
</dbReference>
<sequence>MQLLRRALEREEDFDLENLLALLTASISAEKRRQGDQVGMNKLDEDCLRLATYMSEGKRLQKLEYGVKDVNLVNVFSVLPPDLQNSPKKHLGEPILSETEPLDLVLFITQGVAWQFISSDQNIAVTKPERKNFLGKQLIEILAPRKGGDGKVPISVSESNVKSHAVFEGLVLMVVDLEKYSVLVQTTLKLTPLKTPPLTPLLKSGWSSWLAMLSN</sequence>
<dbReference type="Gene3D" id="2.60.120.10">
    <property type="entry name" value="Jelly Rolls"/>
    <property type="match status" value="1"/>
</dbReference>
<comment type="caution">
    <text evidence="1">The sequence shown here is derived from an EMBL/GenBank/DDBJ whole genome shotgun (WGS) entry which is preliminary data.</text>
</comment>
<organism evidence="1 2">
    <name type="scientific">Parasponia andersonii</name>
    <name type="common">Sponia andersonii</name>
    <dbReference type="NCBI Taxonomy" id="3476"/>
    <lineage>
        <taxon>Eukaryota</taxon>
        <taxon>Viridiplantae</taxon>
        <taxon>Streptophyta</taxon>
        <taxon>Embryophyta</taxon>
        <taxon>Tracheophyta</taxon>
        <taxon>Spermatophyta</taxon>
        <taxon>Magnoliopsida</taxon>
        <taxon>eudicotyledons</taxon>
        <taxon>Gunneridae</taxon>
        <taxon>Pentapetalae</taxon>
        <taxon>rosids</taxon>
        <taxon>fabids</taxon>
        <taxon>Rosales</taxon>
        <taxon>Cannabaceae</taxon>
        <taxon>Parasponia</taxon>
    </lineage>
</organism>
<evidence type="ECO:0000313" key="1">
    <source>
        <dbReference type="EMBL" id="PON72121.1"/>
    </source>
</evidence>
<gene>
    <name evidence="1" type="ORF">PanWU01x14_069630</name>
</gene>
<evidence type="ECO:0000313" key="2">
    <source>
        <dbReference type="Proteomes" id="UP000237105"/>
    </source>
</evidence>
<dbReference type="Proteomes" id="UP000237105">
    <property type="component" value="Unassembled WGS sequence"/>
</dbReference>
<proteinExistence type="predicted"/>
<keyword evidence="2" id="KW-1185">Reference proteome</keyword>
<dbReference type="OrthoDB" id="10349048at2759"/>
<protein>
    <submittedName>
        <fullName evidence="1">Uncharacterized protein</fullName>
    </submittedName>
</protein>
<reference evidence="2" key="1">
    <citation type="submission" date="2016-06" db="EMBL/GenBank/DDBJ databases">
        <title>Parallel loss of symbiosis genes in relatives of nitrogen-fixing non-legume Parasponia.</title>
        <authorList>
            <person name="Van Velzen R."/>
            <person name="Holmer R."/>
            <person name="Bu F."/>
            <person name="Rutten L."/>
            <person name="Van Zeijl A."/>
            <person name="Liu W."/>
            <person name="Santuari L."/>
            <person name="Cao Q."/>
            <person name="Sharma T."/>
            <person name="Shen D."/>
            <person name="Roswanjaya Y."/>
            <person name="Wardhani T."/>
            <person name="Kalhor M.S."/>
            <person name="Jansen J."/>
            <person name="Van den Hoogen J."/>
            <person name="Gungor B."/>
            <person name="Hartog M."/>
            <person name="Hontelez J."/>
            <person name="Verver J."/>
            <person name="Yang W.-C."/>
            <person name="Schijlen E."/>
            <person name="Repin R."/>
            <person name="Schilthuizen M."/>
            <person name="Schranz E."/>
            <person name="Heidstra R."/>
            <person name="Miyata K."/>
            <person name="Fedorova E."/>
            <person name="Kohlen W."/>
            <person name="Bisseling T."/>
            <person name="Smit S."/>
            <person name="Geurts R."/>
        </authorList>
    </citation>
    <scope>NUCLEOTIDE SEQUENCE [LARGE SCALE GENOMIC DNA]</scope>
    <source>
        <strain evidence="2">cv. WU1-14</strain>
    </source>
</reference>
<name>A0A2P5DFQ4_PARAD</name>